<dbReference type="AlphaFoldDB" id="A0A286E9W5"/>
<evidence type="ECO:0000313" key="1">
    <source>
        <dbReference type="EMBL" id="SOD67692.1"/>
    </source>
</evidence>
<dbReference type="Proteomes" id="UP000219072">
    <property type="component" value="Unassembled WGS sequence"/>
</dbReference>
<sequence length="156" mass="17109">MGAHNLIIGGVSVRYFTGGEALDAEEPVQYLDPPEDALLAGNARVRRIVFRPLSKSPLVALYLHWSGGASLTELDTRVAAGTTTEEDFHDAVAGQTLVRRCRGCGTRFSILYAVEFPGFSRDRARRLQEHGHITHCPACGTGWTAYVLEIIRRLDG</sequence>
<name>A0A286E9W5_9ACTN</name>
<organism evidence="1 2">
    <name type="scientific">Streptomyces zhaozhouensis</name>
    <dbReference type="NCBI Taxonomy" id="1300267"/>
    <lineage>
        <taxon>Bacteria</taxon>
        <taxon>Bacillati</taxon>
        <taxon>Actinomycetota</taxon>
        <taxon>Actinomycetes</taxon>
        <taxon>Kitasatosporales</taxon>
        <taxon>Streptomycetaceae</taxon>
        <taxon>Streptomyces</taxon>
    </lineage>
</organism>
<reference evidence="1 2" key="1">
    <citation type="submission" date="2017-09" db="EMBL/GenBank/DDBJ databases">
        <authorList>
            <person name="Ehlers B."/>
            <person name="Leendertz F.H."/>
        </authorList>
    </citation>
    <scope>NUCLEOTIDE SEQUENCE [LARGE SCALE GENOMIC DNA]</scope>
    <source>
        <strain evidence="1 2">CGMCC 4.7095</strain>
    </source>
</reference>
<proteinExistence type="predicted"/>
<accession>A0A286E9W5</accession>
<protein>
    <submittedName>
        <fullName evidence="1">Uncharacterized protein</fullName>
    </submittedName>
</protein>
<dbReference type="EMBL" id="OCNE01000033">
    <property type="protein sequence ID" value="SOD67692.1"/>
    <property type="molecule type" value="Genomic_DNA"/>
</dbReference>
<keyword evidence="2" id="KW-1185">Reference proteome</keyword>
<evidence type="ECO:0000313" key="2">
    <source>
        <dbReference type="Proteomes" id="UP000219072"/>
    </source>
</evidence>
<gene>
    <name evidence="1" type="ORF">SAMN06297387_1339</name>
</gene>